<sequence>MKKWGLLGASVILTAGIILFFFQDSEVGAATGGVTAQAKVNPNISVSVNVSSILLEGIPGSTVTSASPVVVNVKSNVNYNLSVKATQDLTDASVSPALTLPISRLSWAPAGTGTWTAFSLTDTSIATNEPKTLGRGKDYSFDYQFAIDPNDAIGTYTTDIIYTAVAY</sequence>
<keyword evidence="2" id="KW-1185">Reference proteome</keyword>
<accession>A0A151AT82</accession>
<organism evidence="1 2">
    <name type="scientific">Moorella mulderi DSM 14980</name>
    <dbReference type="NCBI Taxonomy" id="1122241"/>
    <lineage>
        <taxon>Bacteria</taxon>
        <taxon>Bacillati</taxon>
        <taxon>Bacillota</taxon>
        <taxon>Clostridia</taxon>
        <taxon>Neomoorellales</taxon>
        <taxon>Neomoorellaceae</taxon>
        <taxon>Neomoorella</taxon>
    </lineage>
</organism>
<name>A0A151AT82_9FIRM</name>
<dbReference type="Proteomes" id="UP000075670">
    <property type="component" value="Unassembled WGS sequence"/>
</dbReference>
<dbReference type="RefSeq" id="WP_062285767.1">
    <property type="nucleotide sequence ID" value="NZ_LTBC01000019.1"/>
</dbReference>
<proteinExistence type="predicted"/>
<dbReference type="PATRIC" id="fig|1122241.3.peg.2998"/>
<evidence type="ECO:0000313" key="2">
    <source>
        <dbReference type="Proteomes" id="UP000075670"/>
    </source>
</evidence>
<dbReference type="AlphaFoldDB" id="A0A151AT82"/>
<reference evidence="1 2" key="1">
    <citation type="submission" date="2016-02" db="EMBL/GenBank/DDBJ databases">
        <title>Genome sequence of Moorella mulderi DSM 14980.</title>
        <authorList>
            <person name="Poehlein A."/>
            <person name="Daniel R."/>
        </authorList>
    </citation>
    <scope>NUCLEOTIDE SEQUENCE [LARGE SCALE GENOMIC DNA]</scope>
    <source>
        <strain evidence="1 2">DSM 14980</strain>
    </source>
</reference>
<gene>
    <name evidence="1" type="ORF">MOMUL_28200</name>
</gene>
<comment type="caution">
    <text evidence="1">The sequence shown here is derived from an EMBL/GenBank/DDBJ whole genome shotgun (WGS) entry which is preliminary data.</text>
</comment>
<protein>
    <submittedName>
        <fullName evidence="1">Uncharacterized protein</fullName>
    </submittedName>
</protein>
<evidence type="ECO:0000313" key="1">
    <source>
        <dbReference type="EMBL" id="KYH30849.1"/>
    </source>
</evidence>
<dbReference type="EMBL" id="LTBC01000019">
    <property type="protein sequence ID" value="KYH30849.1"/>
    <property type="molecule type" value="Genomic_DNA"/>
</dbReference>